<dbReference type="AlphaFoldDB" id="A0A248UAU2"/>
<dbReference type="RefSeq" id="WP_244923207.1">
    <property type="nucleotide sequence ID" value="NZ_CP022603.1"/>
</dbReference>
<dbReference type="KEGG" id="och:CES85_4495"/>
<reference evidence="2 3" key="1">
    <citation type="submission" date="2017-07" db="EMBL/GenBank/DDBJ databases">
        <title>Phylogenetic study on the rhizospheric bacterium Ochrobactrum sp. A44.</title>
        <authorList>
            <person name="Krzyzanowska D.M."/>
            <person name="Ossowicki A."/>
            <person name="Rajewska M."/>
            <person name="Maciag T."/>
            <person name="Kaczynski Z."/>
            <person name="Czerwicka M."/>
            <person name="Jafra S."/>
        </authorList>
    </citation>
    <scope>NUCLEOTIDE SEQUENCE [LARGE SCALE GENOMIC DNA]</scope>
    <source>
        <strain evidence="2 3">A44</strain>
    </source>
</reference>
<organism evidence="2 3">
    <name type="scientific">Ochrobactrum quorumnocens</name>
    <dbReference type="NCBI Taxonomy" id="271865"/>
    <lineage>
        <taxon>Bacteria</taxon>
        <taxon>Pseudomonadati</taxon>
        <taxon>Pseudomonadota</taxon>
        <taxon>Alphaproteobacteria</taxon>
        <taxon>Hyphomicrobiales</taxon>
        <taxon>Brucellaceae</taxon>
        <taxon>Brucella/Ochrobactrum group</taxon>
        <taxon>Ochrobactrum</taxon>
    </lineage>
</organism>
<name>A0A248UAU2_9HYPH</name>
<dbReference type="SUPFAM" id="SSF56747">
    <property type="entry name" value="Prim-pol domain"/>
    <property type="match status" value="1"/>
</dbReference>
<evidence type="ECO:0000259" key="1">
    <source>
        <dbReference type="Pfam" id="PF09250"/>
    </source>
</evidence>
<proteinExistence type="predicted"/>
<evidence type="ECO:0000313" key="3">
    <source>
        <dbReference type="Proteomes" id="UP000215256"/>
    </source>
</evidence>
<dbReference type="InterPro" id="IPR015330">
    <property type="entry name" value="DNA_primase/pol_bifunc_N"/>
</dbReference>
<dbReference type="EMBL" id="CP022603">
    <property type="protein sequence ID" value="ASV83712.1"/>
    <property type="molecule type" value="Genomic_DNA"/>
</dbReference>
<sequence length="129" mass="14248">MALPKTLTAETTSGGRHYFFRHRQGVRNHGALGWDVDVRGDRGYVIAAGSVPEIGLPDRWITEQESVDAPGWLLEIVLPRSYESTYTGAPSVSGKINDRYVERAVQCELDDLALAPMDNRRKSQGYGVG</sequence>
<gene>
    <name evidence="2" type="ORF">CES85_4495</name>
</gene>
<feature type="domain" description="DNA primase/polymerase bifunctional N-terminal" evidence="1">
    <location>
        <begin position="2"/>
        <end position="72"/>
    </location>
</feature>
<accession>A0A248UAU2</accession>
<protein>
    <submittedName>
        <fullName evidence="2">Bifunctional DNA primase/polymerase, N-terminal family protein</fullName>
    </submittedName>
</protein>
<evidence type="ECO:0000313" key="2">
    <source>
        <dbReference type="EMBL" id="ASV83712.1"/>
    </source>
</evidence>
<dbReference type="Pfam" id="PF09250">
    <property type="entry name" value="Prim-Pol"/>
    <property type="match status" value="1"/>
</dbReference>
<dbReference type="Proteomes" id="UP000215256">
    <property type="component" value="Chromosome 2"/>
</dbReference>